<dbReference type="EMBL" id="JAQFWP010000061">
    <property type="protein sequence ID" value="MDA2807721.1"/>
    <property type="molecule type" value="Genomic_DNA"/>
</dbReference>
<evidence type="ECO:0000313" key="5">
    <source>
        <dbReference type="EMBL" id="MDA2807721.1"/>
    </source>
</evidence>
<dbReference type="InterPro" id="IPR011991">
    <property type="entry name" value="ArsR-like_HTH"/>
</dbReference>
<dbReference type="SUPFAM" id="SSF46785">
    <property type="entry name" value="Winged helix' DNA-binding domain"/>
    <property type="match status" value="1"/>
</dbReference>
<dbReference type="InterPro" id="IPR001845">
    <property type="entry name" value="HTH_ArsR_DNA-bd_dom"/>
</dbReference>
<evidence type="ECO:0000259" key="4">
    <source>
        <dbReference type="PROSITE" id="PS50987"/>
    </source>
</evidence>
<dbReference type="NCBIfam" id="NF033788">
    <property type="entry name" value="HTH_metalloreg"/>
    <property type="match status" value="1"/>
</dbReference>
<comment type="caution">
    <text evidence="5">The sequence shown here is derived from an EMBL/GenBank/DDBJ whole genome shotgun (WGS) entry which is preliminary data.</text>
</comment>
<dbReference type="SMART" id="SM00418">
    <property type="entry name" value="HTH_ARSR"/>
    <property type="match status" value="1"/>
</dbReference>
<evidence type="ECO:0000256" key="2">
    <source>
        <dbReference type="ARBA" id="ARBA00023125"/>
    </source>
</evidence>
<name>A0ABT4TSQ2_9ACTN</name>
<gene>
    <name evidence="5" type="ORF">O4U47_24635</name>
</gene>
<evidence type="ECO:0000256" key="3">
    <source>
        <dbReference type="ARBA" id="ARBA00023163"/>
    </source>
</evidence>
<keyword evidence="1" id="KW-0805">Transcription regulation</keyword>
<dbReference type="PROSITE" id="PS50987">
    <property type="entry name" value="HTH_ARSR_2"/>
    <property type="match status" value="1"/>
</dbReference>
<dbReference type="InterPro" id="IPR036390">
    <property type="entry name" value="WH_DNA-bd_sf"/>
</dbReference>
<evidence type="ECO:0000256" key="1">
    <source>
        <dbReference type="ARBA" id="ARBA00023015"/>
    </source>
</evidence>
<dbReference type="Proteomes" id="UP001165685">
    <property type="component" value="Unassembled WGS sequence"/>
</dbReference>
<accession>A0ABT4TSQ2</accession>
<keyword evidence="6" id="KW-1185">Reference proteome</keyword>
<dbReference type="CDD" id="cd00090">
    <property type="entry name" value="HTH_ARSR"/>
    <property type="match status" value="1"/>
</dbReference>
<evidence type="ECO:0000313" key="6">
    <source>
        <dbReference type="Proteomes" id="UP001165685"/>
    </source>
</evidence>
<dbReference type="PANTHER" id="PTHR33154">
    <property type="entry name" value="TRANSCRIPTIONAL REGULATOR, ARSR FAMILY"/>
    <property type="match status" value="1"/>
</dbReference>
<feature type="domain" description="HTH arsR-type" evidence="4">
    <location>
        <begin position="2"/>
        <end position="96"/>
    </location>
</feature>
<keyword evidence="2" id="KW-0238">DNA-binding</keyword>
<organism evidence="5 6">
    <name type="scientific">Nocardiopsis suaedae</name>
    <dbReference type="NCBI Taxonomy" id="3018444"/>
    <lineage>
        <taxon>Bacteria</taxon>
        <taxon>Bacillati</taxon>
        <taxon>Actinomycetota</taxon>
        <taxon>Actinomycetes</taxon>
        <taxon>Streptosporangiales</taxon>
        <taxon>Nocardiopsidaceae</taxon>
        <taxon>Nocardiopsis</taxon>
    </lineage>
</organism>
<proteinExistence type="predicted"/>
<dbReference type="PRINTS" id="PR00778">
    <property type="entry name" value="HTHARSR"/>
</dbReference>
<reference evidence="5" key="1">
    <citation type="submission" date="2023-01" db="EMBL/GenBank/DDBJ databases">
        <title>Draft genome sequence of Nocardiopsis sp. LSu2-4 isolated from halophytes.</title>
        <authorList>
            <person name="Duangmal K."/>
            <person name="Chantavorakit T."/>
        </authorList>
    </citation>
    <scope>NUCLEOTIDE SEQUENCE</scope>
    <source>
        <strain evidence="5">LSu2-4</strain>
    </source>
</reference>
<dbReference type="Pfam" id="PF01022">
    <property type="entry name" value="HTH_5"/>
    <property type="match status" value="1"/>
</dbReference>
<dbReference type="PANTHER" id="PTHR33154:SF18">
    <property type="entry name" value="ARSENICAL RESISTANCE OPERON REPRESSOR"/>
    <property type="match status" value="1"/>
</dbReference>
<dbReference type="Gene3D" id="1.10.10.10">
    <property type="entry name" value="Winged helix-like DNA-binding domain superfamily/Winged helix DNA-binding domain"/>
    <property type="match status" value="1"/>
</dbReference>
<dbReference type="InterPro" id="IPR036388">
    <property type="entry name" value="WH-like_DNA-bd_sf"/>
</dbReference>
<keyword evidence="3" id="KW-0804">Transcription</keyword>
<dbReference type="InterPro" id="IPR051081">
    <property type="entry name" value="HTH_MetalResp_TranReg"/>
</dbReference>
<dbReference type="RefSeq" id="WP_270680345.1">
    <property type="nucleotide sequence ID" value="NZ_JAQFWP010000061.1"/>
</dbReference>
<sequence>MLMSSDAPLGERATALLGDPLRARIVALLADEQLCTCHLIEETGARQPTVSHHLKILREAGLVETEPRGRYTYYRLRAEAVAELAGELNTLAARAEGAQGRYRPC</sequence>
<protein>
    <submittedName>
        <fullName evidence="5">Metalloregulator ArsR/SmtB family transcription factor</fullName>
    </submittedName>
</protein>